<name>H5TRT2_GORO1</name>
<dbReference type="STRING" id="1108044.GOOTI_202_00460"/>
<dbReference type="EMBL" id="BAFB01000202">
    <property type="protein sequence ID" value="GAB36190.1"/>
    <property type="molecule type" value="Genomic_DNA"/>
</dbReference>
<dbReference type="InterPro" id="IPR013520">
    <property type="entry name" value="Ribonucl_H"/>
</dbReference>
<dbReference type="SMART" id="SM00479">
    <property type="entry name" value="EXOIII"/>
    <property type="match status" value="1"/>
</dbReference>
<dbReference type="AlphaFoldDB" id="H5TRT2"/>
<dbReference type="OrthoDB" id="4762736at2"/>
<feature type="domain" description="Exonuclease" evidence="1">
    <location>
        <begin position="8"/>
        <end position="188"/>
    </location>
</feature>
<dbReference type="Pfam" id="PF00929">
    <property type="entry name" value="RNase_T"/>
    <property type="match status" value="1"/>
</dbReference>
<dbReference type="SUPFAM" id="SSF53098">
    <property type="entry name" value="Ribonuclease H-like"/>
    <property type="match status" value="1"/>
</dbReference>
<dbReference type="InterPro" id="IPR012337">
    <property type="entry name" value="RNaseH-like_sf"/>
</dbReference>
<comment type="caution">
    <text evidence="2">The sequence shown here is derived from an EMBL/GenBank/DDBJ whole genome shotgun (WGS) entry which is preliminary data.</text>
</comment>
<dbReference type="Gene3D" id="3.30.420.10">
    <property type="entry name" value="Ribonuclease H-like superfamily/Ribonuclease H"/>
    <property type="match status" value="1"/>
</dbReference>
<dbReference type="RefSeq" id="WP_007240374.1">
    <property type="nucleotide sequence ID" value="NZ_BAFB01000202.1"/>
</dbReference>
<dbReference type="GO" id="GO:0004527">
    <property type="term" value="F:exonuclease activity"/>
    <property type="evidence" value="ECO:0007669"/>
    <property type="project" value="UniProtKB-ARBA"/>
</dbReference>
<dbReference type="CDD" id="cd06127">
    <property type="entry name" value="DEDDh"/>
    <property type="match status" value="1"/>
</dbReference>
<protein>
    <recommendedName>
        <fullName evidence="1">Exonuclease domain-containing protein</fullName>
    </recommendedName>
</protein>
<organism evidence="2 3">
    <name type="scientific">Gordonia otitidis (strain DSM 44809 / CCUG 52243 / JCM 12355 / NBRC 100426 / IFM 10032)</name>
    <dbReference type="NCBI Taxonomy" id="1108044"/>
    <lineage>
        <taxon>Bacteria</taxon>
        <taxon>Bacillati</taxon>
        <taxon>Actinomycetota</taxon>
        <taxon>Actinomycetes</taxon>
        <taxon>Mycobacteriales</taxon>
        <taxon>Gordoniaceae</taxon>
        <taxon>Gordonia</taxon>
    </lineage>
</organism>
<evidence type="ECO:0000313" key="3">
    <source>
        <dbReference type="Proteomes" id="UP000005038"/>
    </source>
</evidence>
<keyword evidence="3" id="KW-1185">Reference proteome</keyword>
<dbReference type="InterPro" id="IPR036397">
    <property type="entry name" value="RNaseH_sf"/>
</dbReference>
<sequence>MAALTDTPLVFIDTETTGLNTFSDDIWEVAGIRRDTDGEHAFQMFVHHDPRKAEHLPERYFNDYQRRFDRSAAVSATEAVNRIIDVCAGRAVMVGANISFDMHLIERMLRDAGHTIMPWDYHLLDIEAYALGHLAGRIRGPWKSDELARQCGVQMGTVTDPEYRRHTAADDARWVRDWYDTINRPVGATYQAGRSTAIPEPRLVAIRQAAKEAAAQSQFVDPHQCFRASRVIRTRGERWAAAILGRDLSRRSMSDPSLPHLTAGELEVIVAADTEEDRHAVAHLDTP</sequence>
<reference evidence="2" key="1">
    <citation type="submission" date="2012-02" db="EMBL/GenBank/DDBJ databases">
        <title>Whole genome shotgun sequence of Gordonia otitidis NBRC 100426.</title>
        <authorList>
            <person name="Yoshida I."/>
            <person name="Hosoyama A."/>
            <person name="Tsuchikane K."/>
            <person name="Katsumata H."/>
            <person name="Yamazaki S."/>
            <person name="Fujita N."/>
        </authorList>
    </citation>
    <scope>NUCLEOTIDE SEQUENCE [LARGE SCALE GENOMIC DNA]</scope>
    <source>
        <strain evidence="2">NBRC 100426</strain>
    </source>
</reference>
<gene>
    <name evidence="2" type="ORF">GOOTI_202_00460</name>
</gene>
<dbReference type="GO" id="GO:0003676">
    <property type="term" value="F:nucleic acid binding"/>
    <property type="evidence" value="ECO:0007669"/>
    <property type="project" value="InterPro"/>
</dbReference>
<proteinExistence type="predicted"/>
<accession>H5TRT2</accession>
<dbReference type="Proteomes" id="UP000005038">
    <property type="component" value="Unassembled WGS sequence"/>
</dbReference>
<evidence type="ECO:0000313" key="2">
    <source>
        <dbReference type="EMBL" id="GAB36190.1"/>
    </source>
</evidence>
<evidence type="ECO:0000259" key="1">
    <source>
        <dbReference type="SMART" id="SM00479"/>
    </source>
</evidence>